<dbReference type="GO" id="GO:0070475">
    <property type="term" value="P:rRNA base methylation"/>
    <property type="evidence" value="ECO:0007669"/>
    <property type="project" value="TreeGrafter"/>
</dbReference>
<evidence type="ECO:0000313" key="14">
    <source>
        <dbReference type="Proteomes" id="UP000177565"/>
    </source>
</evidence>
<keyword evidence="4 10" id="KW-0698">rRNA processing</keyword>
<evidence type="ECO:0000256" key="5">
    <source>
        <dbReference type="ARBA" id="ARBA00022603"/>
    </source>
</evidence>
<dbReference type="PANTHER" id="PTHR30027:SF3">
    <property type="entry name" value="16S RRNA (URACIL(1498)-N(3))-METHYLTRANSFERASE"/>
    <property type="match status" value="1"/>
</dbReference>
<sequence>MRLHNFFVEQKLKDAKGGEVLVADPEKIHQWLRVFRFGPGDQVVLLDDSGFEFTCQFTALTPGGASLVILEAKENTKTPSQEVFLFQSIIKSDKFEWVLQKGTELGVSRFMPIIADRSEKKSLNFARAKKILIEASEQCGRGHLPNFYEAMKLEEAFGQYDAKAVVFHPDAPRFDKRDFISEKRLAVFIGPEGGWSDREMELFKIKNVHVYSFSSLVLRSETAAIAISSLILL</sequence>
<dbReference type="GO" id="GO:0070042">
    <property type="term" value="F:rRNA (uridine-N3-)-methyltransferase activity"/>
    <property type="evidence" value="ECO:0007669"/>
    <property type="project" value="TreeGrafter"/>
</dbReference>
<dbReference type="PIRSF" id="PIRSF015601">
    <property type="entry name" value="MTase_slr0722"/>
    <property type="match status" value="1"/>
</dbReference>
<dbReference type="STRING" id="1802312.A3C06_00195"/>
<dbReference type="PANTHER" id="PTHR30027">
    <property type="entry name" value="RIBOSOMAL RNA SMALL SUBUNIT METHYLTRANSFERASE E"/>
    <property type="match status" value="1"/>
</dbReference>
<keyword evidence="6 10" id="KW-0808">Transferase</keyword>
<reference evidence="13 14" key="1">
    <citation type="journal article" date="2016" name="Nat. Commun.">
        <title>Thousands of microbial genomes shed light on interconnected biogeochemical processes in an aquifer system.</title>
        <authorList>
            <person name="Anantharaman K."/>
            <person name="Brown C.T."/>
            <person name="Hug L.A."/>
            <person name="Sharon I."/>
            <person name="Castelle C.J."/>
            <person name="Probst A.J."/>
            <person name="Thomas B.C."/>
            <person name="Singh A."/>
            <person name="Wilkins M.J."/>
            <person name="Karaoz U."/>
            <person name="Brodie E.L."/>
            <person name="Williams K.H."/>
            <person name="Hubbard S.S."/>
            <person name="Banfield J.F."/>
        </authorList>
    </citation>
    <scope>NUCLEOTIDE SEQUENCE [LARGE SCALE GENOMIC DNA]</scope>
</reference>
<dbReference type="EC" id="2.1.1.193" evidence="10"/>
<evidence type="ECO:0000256" key="2">
    <source>
        <dbReference type="ARBA" id="ARBA00005528"/>
    </source>
</evidence>
<dbReference type="SUPFAM" id="SSF88697">
    <property type="entry name" value="PUA domain-like"/>
    <property type="match status" value="1"/>
</dbReference>
<dbReference type="GO" id="GO:0005737">
    <property type="term" value="C:cytoplasm"/>
    <property type="evidence" value="ECO:0007669"/>
    <property type="project" value="UniProtKB-SubCell"/>
</dbReference>
<feature type="domain" description="Ribosomal RNA small subunit methyltransferase E PUA-like" evidence="12">
    <location>
        <begin position="33"/>
        <end position="70"/>
    </location>
</feature>
<keyword evidence="7 10" id="KW-0949">S-adenosyl-L-methionine</keyword>
<evidence type="ECO:0000256" key="6">
    <source>
        <dbReference type="ARBA" id="ARBA00022679"/>
    </source>
</evidence>
<comment type="function">
    <text evidence="8 10">Specifically methylates the N3 position of the uracil ring of uridine 1498 (m3U1498) in 16S rRNA. Acts on the fully assembled 30S ribosomal subunit.</text>
</comment>
<dbReference type="InterPro" id="IPR029026">
    <property type="entry name" value="tRNA_m1G_MTases_N"/>
</dbReference>
<gene>
    <name evidence="13" type="ORF">A3C06_00195</name>
</gene>
<dbReference type="Pfam" id="PF04452">
    <property type="entry name" value="Methyltrans_RNA"/>
    <property type="match status" value="1"/>
</dbReference>
<dbReference type="NCBIfam" id="TIGR00046">
    <property type="entry name" value="RsmE family RNA methyltransferase"/>
    <property type="match status" value="1"/>
</dbReference>
<comment type="subcellular location">
    <subcellularLocation>
        <location evidence="1 10">Cytoplasm</location>
    </subcellularLocation>
</comment>
<evidence type="ECO:0000256" key="8">
    <source>
        <dbReference type="ARBA" id="ARBA00025699"/>
    </source>
</evidence>
<accession>A0A1G2MUE6</accession>
<comment type="caution">
    <text evidence="13">The sequence shown here is derived from an EMBL/GenBank/DDBJ whole genome shotgun (WGS) entry which is preliminary data.</text>
</comment>
<keyword evidence="5 10" id="KW-0489">Methyltransferase</keyword>
<dbReference type="InterPro" id="IPR006700">
    <property type="entry name" value="RsmE"/>
</dbReference>
<evidence type="ECO:0000313" key="13">
    <source>
        <dbReference type="EMBL" id="OHA26722.1"/>
    </source>
</evidence>
<evidence type="ECO:0000256" key="4">
    <source>
        <dbReference type="ARBA" id="ARBA00022552"/>
    </source>
</evidence>
<comment type="catalytic activity">
    <reaction evidence="9 10">
        <text>uridine(1498) in 16S rRNA + S-adenosyl-L-methionine = N(3)-methyluridine(1498) in 16S rRNA + S-adenosyl-L-homocysteine + H(+)</text>
        <dbReference type="Rhea" id="RHEA:42920"/>
        <dbReference type="Rhea" id="RHEA-COMP:10283"/>
        <dbReference type="Rhea" id="RHEA-COMP:10284"/>
        <dbReference type="ChEBI" id="CHEBI:15378"/>
        <dbReference type="ChEBI" id="CHEBI:57856"/>
        <dbReference type="ChEBI" id="CHEBI:59789"/>
        <dbReference type="ChEBI" id="CHEBI:65315"/>
        <dbReference type="ChEBI" id="CHEBI:74502"/>
        <dbReference type="EC" id="2.1.1.193"/>
    </reaction>
</comment>
<evidence type="ECO:0000256" key="9">
    <source>
        <dbReference type="ARBA" id="ARBA00047944"/>
    </source>
</evidence>
<dbReference type="Proteomes" id="UP000177565">
    <property type="component" value="Unassembled WGS sequence"/>
</dbReference>
<dbReference type="Pfam" id="PF20260">
    <property type="entry name" value="PUA_4"/>
    <property type="match status" value="1"/>
</dbReference>
<keyword evidence="3 10" id="KW-0963">Cytoplasm</keyword>
<name>A0A1G2MUE6_9BACT</name>
<evidence type="ECO:0000256" key="3">
    <source>
        <dbReference type="ARBA" id="ARBA00022490"/>
    </source>
</evidence>
<dbReference type="CDD" id="cd18084">
    <property type="entry name" value="RsmE-like"/>
    <property type="match status" value="1"/>
</dbReference>
<evidence type="ECO:0000259" key="11">
    <source>
        <dbReference type="Pfam" id="PF04452"/>
    </source>
</evidence>
<dbReference type="Gene3D" id="3.40.1280.10">
    <property type="match status" value="1"/>
</dbReference>
<dbReference type="EMBL" id="MHRQ01000017">
    <property type="protein sequence ID" value="OHA26722.1"/>
    <property type="molecule type" value="Genomic_DNA"/>
</dbReference>
<evidence type="ECO:0000256" key="1">
    <source>
        <dbReference type="ARBA" id="ARBA00004496"/>
    </source>
</evidence>
<protein>
    <recommendedName>
        <fullName evidence="10">Ribosomal RNA small subunit methyltransferase E</fullName>
        <ecNumber evidence="10">2.1.1.193</ecNumber>
    </recommendedName>
</protein>
<dbReference type="SUPFAM" id="SSF75217">
    <property type="entry name" value="alpha/beta knot"/>
    <property type="match status" value="1"/>
</dbReference>
<evidence type="ECO:0000256" key="10">
    <source>
        <dbReference type="PIRNR" id="PIRNR015601"/>
    </source>
</evidence>
<dbReference type="InterPro" id="IPR046887">
    <property type="entry name" value="RsmE_PUA-like"/>
</dbReference>
<proteinExistence type="inferred from homology"/>
<evidence type="ECO:0000259" key="12">
    <source>
        <dbReference type="Pfam" id="PF20260"/>
    </source>
</evidence>
<dbReference type="InterPro" id="IPR015947">
    <property type="entry name" value="PUA-like_sf"/>
</dbReference>
<evidence type="ECO:0000256" key="7">
    <source>
        <dbReference type="ARBA" id="ARBA00022691"/>
    </source>
</evidence>
<dbReference type="AlphaFoldDB" id="A0A1G2MUE6"/>
<dbReference type="InterPro" id="IPR046886">
    <property type="entry name" value="RsmE_MTase_dom"/>
</dbReference>
<organism evidence="13 14">
    <name type="scientific">Candidatus Taylorbacteria bacterium RIFCSPHIGHO2_02_FULL_46_13</name>
    <dbReference type="NCBI Taxonomy" id="1802312"/>
    <lineage>
        <taxon>Bacteria</taxon>
        <taxon>Candidatus Tayloriibacteriota</taxon>
    </lineage>
</organism>
<feature type="domain" description="Ribosomal RNA small subunit methyltransferase E methyltransferase" evidence="11">
    <location>
        <begin position="80"/>
        <end position="231"/>
    </location>
</feature>
<comment type="similarity">
    <text evidence="2 10">Belongs to the RNA methyltransferase RsmE family.</text>
</comment>
<dbReference type="InterPro" id="IPR029028">
    <property type="entry name" value="Alpha/beta_knot_MTases"/>
</dbReference>